<feature type="compositionally biased region" description="Basic and acidic residues" evidence="3">
    <location>
        <begin position="120"/>
        <end position="131"/>
    </location>
</feature>
<evidence type="ECO:0000256" key="2">
    <source>
        <dbReference type="ARBA" id="ARBA00013850"/>
    </source>
</evidence>
<dbReference type="Pfam" id="PF13339">
    <property type="entry name" value="AATF-Che1"/>
    <property type="match status" value="1"/>
</dbReference>
<feature type="compositionally biased region" description="Acidic residues" evidence="3">
    <location>
        <begin position="132"/>
        <end position="160"/>
    </location>
</feature>
<dbReference type="InterPro" id="IPR012617">
    <property type="entry name" value="AATF_C"/>
</dbReference>
<feature type="region of interest" description="Disordered" evidence="3">
    <location>
        <begin position="1"/>
        <end position="169"/>
    </location>
</feature>
<dbReference type="InterPro" id="IPR039223">
    <property type="entry name" value="AATF/Bfr2"/>
</dbReference>
<evidence type="ECO:0000256" key="3">
    <source>
        <dbReference type="SAM" id="MobiDB-lite"/>
    </source>
</evidence>
<feature type="compositionally biased region" description="Acidic residues" evidence="3">
    <location>
        <begin position="511"/>
        <end position="525"/>
    </location>
</feature>
<dbReference type="Pfam" id="PF08164">
    <property type="entry name" value="TRAUB"/>
    <property type="match status" value="1"/>
</dbReference>
<dbReference type="PANTHER" id="PTHR15565">
    <property type="entry name" value="AATF PROTEIN APOPTOSIS ANTAGONIZING TRANSCRIPTION FACTOR"/>
    <property type="match status" value="1"/>
</dbReference>
<feature type="region of interest" description="Disordered" evidence="3">
    <location>
        <begin position="510"/>
        <end position="530"/>
    </location>
</feature>
<feature type="region of interest" description="Disordered" evidence="3">
    <location>
        <begin position="369"/>
        <end position="395"/>
    </location>
</feature>
<evidence type="ECO:0000313" key="7">
    <source>
        <dbReference type="Proteomes" id="UP000799429"/>
    </source>
</evidence>
<dbReference type="GO" id="GO:0005730">
    <property type="term" value="C:nucleolus"/>
    <property type="evidence" value="ECO:0007669"/>
    <property type="project" value="TreeGrafter"/>
</dbReference>
<dbReference type="EMBL" id="MU006099">
    <property type="protein sequence ID" value="KAF2837446.1"/>
    <property type="molecule type" value="Genomic_DNA"/>
</dbReference>
<comment type="caution">
    <text evidence="6">The sequence shown here is derived from an EMBL/GenBank/DDBJ whole genome shotgun (WGS) entry which is preliminary data.</text>
</comment>
<feature type="compositionally biased region" description="Basic and acidic residues" evidence="3">
    <location>
        <begin position="47"/>
        <end position="66"/>
    </location>
</feature>
<feature type="domain" description="Apoptosis-antagonizing transcription factor C-terminal" evidence="4">
    <location>
        <begin position="418"/>
        <end position="503"/>
    </location>
</feature>
<evidence type="ECO:0000256" key="1">
    <source>
        <dbReference type="ARBA" id="ARBA00008966"/>
    </source>
</evidence>
<comment type="similarity">
    <text evidence="1">Belongs to the AATF family.</text>
</comment>
<accession>A0A9P4VLE5</accession>
<feature type="domain" description="AATF leucine zipper-containing" evidence="5">
    <location>
        <begin position="197"/>
        <end position="321"/>
    </location>
</feature>
<feature type="compositionally biased region" description="Acidic residues" evidence="3">
    <location>
        <begin position="26"/>
        <end position="46"/>
    </location>
</feature>
<gene>
    <name evidence="6" type="ORF">M501DRAFT_1032687</name>
</gene>
<dbReference type="GO" id="GO:0000462">
    <property type="term" value="P:maturation of SSU-rRNA from tricistronic rRNA transcript (SSU-rRNA, 5.8S rRNA, LSU-rRNA)"/>
    <property type="evidence" value="ECO:0007669"/>
    <property type="project" value="TreeGrafter"/>
</dbReference>
<name>A0A9P4VLE5_9PEZI</name>
<dbReference type="AlphaFoldDB" id="A0A9P4VLE5"/>
<reference evidence="6" key="1">
    <citation type="journal article" date="2020" name="Stud. Mycol.">
        <title>101 Dothideomycetes genomes: a test case for predicting lifestyles and emergence of pathogens.</title>
        <authorList>
            <person name="Haridas S."/>
            <person name="Albert R."/>
            <person name="Binder M."/>
            <person name="Bloem J."/>
            <person name="Labutti K."/>
            <person name="Salamov A."/>
            <person name="Andreopoulos B."/>
            <person name="Baker S."/>
            <person name="Barry K."/>
            <person name="Bills G."/>
            <person name="Bluhm B."/>
            <person name="Cannon C."/>
            <person name="Castanera R."/>
            <person name="Culley D."/>
            <person name="Daum C."/>
            <person name="Ezra D."/>
            <person name="Gonzalez J."/>
            <person name="Henrissat B."/>
            <person name="Kuo A."/>
            <person name="Liang C."/>
            <person name="Lipzen A."/>
            <person name="Lutzoni F."/>
            <person name="Magnuson J."/>
            <person name="Mondo S."/>
            <person name="Nolan M."/>
            <person name="Ohm R."/>
            <person name="Pangilinan J."/>
            <person name="Park H.-J."/>
            <person name="Ramirez L."/>
            <person name="Alfaro M."/>
            <person name="Sun H."/>
            <person name="Tritt A."/>
            <person name="Yoshinaga Y."/>
            <person name="Zwiers L.-H."/>
            <person name="Turgeon B."/>
            <person name="Goodwin S."/>
            <person name="Spatafora J."/>
            <person name="Crous P."/>
            <person name="Grigoriev I."/>
        </authorList>
    </citation>
    <scope>NUCLEOTIDE SEQUENCE</scope>
    <source>
        <strain evidence="6">CBS 101060</strain>
    </source>
</reference>
<organism evidence="6 7">
    <name type="scientific">Patellaria atrata CBS 101060</name>
    <dbReference type="NCBI Taxonomy" id="1346257"/>
    <lineage>
        <taxon>Eukaryota</taxon>
        <taxon>Fungi</taxon>
        <taxon>Dikarya</taxon>
        <taxon>Ascomycota</taxon>
        <taxon>Pezizomycotina</taxon>
        <taxon>Dothideomycetes</taxon>
        <taxon>Dothideomycetes incertae sedis</taxon>
        <taxon>Patellariales</taxon>
        <taxon>Patellariaceae</taxon>
        <taxon>Patellaria</taxon>
    </lineage>
</organism>
<evidence type="ECO:0000259" key="5">
    <source>
        <dbReference type="Pfam" id="PF13339"/>
    </source>
</evidence>
<protein>
    <recommendedName>
        <fullName evidence="2">Protein BFR2</fullName>
    </recommendedName>
</protein>
<keyword evidence="7" id="KW-1185">Reference proteome</keyword>
<evidence type="ECO:0000313" key="6">
    <source>
        <dbReference type="EMBL" id="KAF2837446.1"/>
    </source>
</evidence>
<evidence type="ECO:0000259" key="4">
    <source>
        <dbReference type="Pfam" id="PF08164"/>
    </source>
</evidence>
<dbReference type="InterPro" id="IPR025160">
    <property type="entry name" value="AATF"/>
</dbReference>
<dbReference type="PANTHER" id="PTHR15565:SF0">
    <property type="entry name" value="PROTEIN AATF"/>
    <property type="match status" value="1"/>
</dbReference>
<dbReference type="Proteomes" id="UP000799429">
    <property type="component" value="Unassembled WGS sequence"/>
</dbReference>
<sequence length="543" mass="59621">MSKSKRVKSLAEQIAELEDPAPRDFDPEEDDVGSESDAPLELDDEGFDGREHYVDVGKSKLQKRDALALGPQYEGSRINRDAIEDEDDDPFSRGFGEEDSEEEGDLINRDAYEGNEDEEKSAFDDEGQWHSEEDDEDMNDGFDSEGMEDEGSQTESDASEPSDIPDQNGIDRDELRALLASEQKTVAASLSQAAKTDADKGRAVKTQRATFDSLLNSRIRLQKSLVAVNSLSALPTPSCLANDTSGNNLSAFESAESAAFALWTTLDNLRCSLYTSRTGEKRKRSTYTMSTPTSSLWKAMETQEAAVKPHRDAVLAKWSAKARSTTGLPTRRLNASVVSEQTIVDVLRNQLTDIDRLVAKTKVARSCAPVQQKAASAKPARSHGKPDGTNGVADASSTLNNTATLINAEDIYDDADFYTLLLSDLLSSRSTTDAPSLTNLSISGTTPWQAAREAKTKKNVDTRASKGRKMRYTVHEKLQNFMAPEDRSTWGPRAADELFSGLFGKKAVLGEEVESDSESENENEREDDRLLLADGIEGVRLFR</sequence>
<dbReference type="OrthoDB" id="5783963at2759"/>
<proteinExistence type="inferred from homology"/>